<keyword evidence="5" id="KW-1185">Reference proteome</keyword>
<evidence type="ECO:0000313" key="4">
    <source>
        <dbReference type="EMBL" id="MBC3885220.1"/>
    </source>
</evidence>
<dbReference type="InterPro" id="IPR037455">
    <property type="entry name" value="LucA/IucC-like"/>
</dbReference>
<sequence length="601" mass="67598">MNHRTSEEHLQPDLDAVYVCTRVIDALLREDVRACVTRARLISSEDLPVRETGFPLAQRWLEISHFGTGRIWIPVSPEKFMQSWRLTRLPLLAEDGGQVQSLFQVEDILTHFSVGADDDTCARFTDFKKECITAVGHRRAAQIAQRDWFAAGTENTLHHWHEHMLHHDRLASYLDHPLYPTARAKLGFEIDHLRSYAPEFSCRFKLNWLAVPRTLHQSSGNRLPPGWPCFTDVGLPETLAEDHALVPVHPFVWNGELNTLLTGANLQEKVIRAPHTYMSVTPTLSVRSLVLNDNPAWHLKLPLTIRTLGAKNIRTIKPSTIRDGQRVQNLLAAIAEREPAIRGRLLLTAEDTGAHVDGKTFLGYIVRHYPDAALQHSTPVPVAGLLASTPLGGCVAEELAARFYDGDTVAFFDDYLELTLRLHLTLWVRYGIALESNQQNSVLVLSEQAPRMRLMLKDNDAARLHRTRLEETFPTLATHIDSLEDARLIVDHELPLAQMFTTITLQLNLAVPTEGLAEQVAGFSRTRTYVRLRERTAAILNELAAEGENVTLARQTLLDDDWLYIKYLLTAATLLDKGTTGAADVNKFYGRSAPNFLKVSS</sequence>
<evidence type="ECO:0000259" key="2">
    <source>
        <dbReference type="Pfam" id="PF04183"/>
    </source>
</evidence>
<dbReference type="Pfam" id="PF06276">
    <property type="entry name" value="FhuF"/>
    <property type="match status" value="1"/>
</dbReference>
<dbReference type="InterPro" id="IPR022770">
    <property type="entry name" value="IucA/IucC-like_C"/>
</dbReference>
<organism evidence="4 5">
    <name type="scientific">Undibacterium griseum</name>
    <dbReference type="NCBI Taxonomy" id="2762295"/>
    <lineage>
        <taxon>Bacteria</taxon>
        <taxon>Pseudomonadati</taxon>
        <taxon>Pseudomonadota</taxon>
        <taxon>Betaproteobacteria</taxon>
        <taxon>Burkholderiales</taxon>
        <taxon>Oxalobacteraceae</taxon>
        <taxon>Undibacterium</taxon>
    </lineage>
</organism>
<dbReference type="PANTHER" id="PTHR34384:SF5">
    <property type="entry name" value="L-2,3-DIAMINOPROPANOATE--CITRATE LIGASE"/>
    <property type="match status" value="1"/>
</dbReference>
<comment type="similarity">
    <text evidence="1">Belongs to the IucA/IucC family.</text>
</comment>
<dbReference type="Gene3D" id="1.10.510.40">
    <property type="match status" value="1"/>
</dbReference>
<reference evidence="4 5" key="1">
    <citation type="submission" date="2020-08" db="EMBL/GenBank/DDBJ databases">
        <title>Novel species isolated from subtropical streams in China.</title>
        <authorList>
            <person name="Lu H."/>
        </authorList>
    </citation>
    <scope>NUCLEOTIDE SEQUENCE [LARGE SCALE GENOMIC DNA]</scope>
    <source>
        <strain evidence="4 5">FT31W</strain>
    </source>
</reference>
<evidence type="ECO:0000313" key="5">
    <source>
        <dbReference type="Proteomes" id="UP000613113"/>
    </source>
</evidence>
<dbReference type="PANTHER" id="PTHR34384">
    <property type="entry name" value="L-2,3-DIAMINOPROPANOATE--CITRATE LIGASE"/>
    <property type="match status" value="1"/>
</dbReference>
<gene>
    <name evidence="4" type="ORF">H8K27_08785</name>
</gene>
<accession>A0ABR6YN48</accession>
<evidence type="ECO:0000259" key="3">
    <source>
        <dbReference type="Pfam" id="PF06276"/>
    </source>
</evidence>
<name>A0ABR6YN48_9BURK</name>
<comment type="caution">
    <text evidence="4">The sequence shown here is derived from an EMBL/GenBank/DDBJ whole genome shotgun (WGS) entry which is preliminary data.</text>
</comment>
<protein>
    <submittedName>
        <fullName evidence="4">Siderophore biosynthesis protein</fullName>
    </submittedName>
</protein>
<dbReference type="EMBL" id="JACOGC010000003">
    <property type="protein sequence ID" value="MBC3885220.1"/>
    <property type="molecule type" value="Genomic_DNA"/>
</dbReference>
<proteinExistence type="inferred from homology"/>
<feature type="domain" description="Aerobactin siderophore biosynthesis IucA/IucC N-terminal" evidence="2">
    <location>
        <begin position="174"/>
        <end position="387"/>
    </location>
</feature>
<dbReference type="Pfam" id="PF04183">
    <property type="entry name" value="IucA_IucC"/>
    <property type="match status" value="1"/>
</dbReference>
<dbReference type="InterPro" id="IPR007310">
    <property type="entry name" value="Aerobactin_biosyn_IucA/IucC_N"/>
</dbReference>
<dbReference type="Proteomes" id="UP000613113">
    <property type="component" value="Unassembled WGS sequence"/>
</dbReference>
<evidence type="ECO:0000256" key="1">
    <source>
        <dbReference type="ARBA" id="ARBA00007832"/>
    </source>
</evidence>
<feature type="domain" description="Aerobactin siderophore biosynthesis IucA/IucC-like C-terminal" evidence="3">
    <location>
        <begin position="410"/>
        <end position="563"/>
    </location>
</feature>
<dbReference type="RefSeq" id="WP_186862817.1">
    <property type="nucleotide sequence ID" value="NZ_JACOGC010000003.1"/>
</dbReference>